<evidence type="ECO:0000313" key="10">
    <source>
        <dbReference type="Proteomes" id="UP000268870"/>
    </source>
</evidence>
<dbReference type="GeneID" id="66885503"/>
<name>A0A0H1E003_STRAG</name>
<feature type="domain" description="Alpha/beta hydrolase fold-5" evidence="2">
    <location>
        <begin position="64"/>
        <end position="222"/>
    </location>
</feature>
<dbReference type="EMBL" id="LBKL01000055">
    <property type="protein sequence ID" value="KLL39506.1"/>
    <property type="molecule type" value="Genomic_DNA"/>
</dbReference>
<dbReference type="Pfam" id="PF12695">
    <property type="entry name" value="Abhydrolase_5"/>
    <property type="match status" value="1"/>
</dbReference>
<dbReference type="Proteomes" id="UP000255140">
    <property type="component" value="Unassembled WGS sequence"/>
</dbReference>
<evidence type="ECO:0000256" key="1">
    <source>
        <dbReference type="SAM" id="Phobius"/>
    </source>
</evidence>
<dbReference type="InterPro" id="IPR029059">
    <property type="entry name" value="AB_hydrolase_5"/>
</dbReference>
<dbReference type="EMBL" id="UHEW01000005">
    <property type="protein sequence ID" value="SUN29794.1"/>
    <property type="molecule type" value="Genomic_DNA"/>
</dbReference>
<keyword evidence="1" id="KW-0472">Membrane</keyword>
<evidence type="ECO:0000313" key="4">
    <source>
        <dbReference type="EMBL" id="SUN13175.1"/>
    </source>
</evidence>
<keyword evidence="1" id="KW-0812">Transmembrane</keyword>
<dbReference type="GO" id="GO:0016787">
    <property type="term" value="F:hydrolase activity"/>
    <property type="evidence" value="ECO:0007669"/>
    <property type="project" value="InterPro"/>
</dbReference>
<reference evidence="8 9" key="2">
    <citation type="submission" date="2018-06" db="EMBL/GenBank/DDBJ databases">
        <authorList>
            <consortium name="Pathogen Informatics"/>
            <person name="Doyle S."/>
        </authorList>
    </citation>
    <scope>NUCLEOTIDE SEQUENCE [LARGE SCALE GENOMIC DNA]</scope>
    <source>
        <strain evidence="4 8">NCTC8185</strain>
        <strain evidence="5 9">NCTC9828</strain>
    </source>
</reference>
<reference evidence="6 10" key="3">
    <citation type="submission" date="2018-12" db="EMBL/GenBank/DDBJ databases">
        <authorList>
            <consortium name="Pathogen Informatics"/>
        </authorList>
    </citation>
    <scope>NUCLEOTIDE SEQUENCE [LARGE SCALE GENOMIC DNA]</scope>
    <source>
        <strain evidence="6 10">NCTC8184</strain>
    </source>
</reference>
<proteinExistence type="predicted"/>
<dbReference type="SUPFAM" id="SSF53474">
    <property type="entry name" value="alpha/beta-Hydrolases"/>
    <property type="match status" value="1"/>
</dbReference>
<evidence type="ECO:0000259" key="2">
    <source>
        <dbReference type="Pfam" id="PF12695"/>
    </source>
</evidence>
<keyword evidence="1" id="KW-1133">Transmembrane helix</keyword>
<dbReference type="Proteomes" id="UP000254076">
    <property type="component" value="Unassembled WGS sequence"/>
</dbReference>
<reference evidence="3 7" key="1">
    <citation type="journal article" date="2015" name="PLoS ONE">
        <title>Genomic analysis reveals the molecular basis for capsule loss in the group B streptococcus population.</title>
        <authorList>
            <consortium name="DEVANI Consortium"/>
            <person name="Rosini R."/>
            <person name="Campisi E."/>
            <person name="De Chiara M."/>
            <person name="Tettelin H."/>
            <person name="Rinaudo D."/>
            <person name="Toniolo C."/>
            <person name="Metruccio M."/>
            <person name="Guidotti S."/>
            <person name="Sorensen U.B."/>
            <person name="Kilian M."/>
            <person name="Ramirez M."/>
            <person name="Janulczyk R."/>
            <person name="Donati C."/>
            <person name="Grandi G."/>
            <person name="Margarit I."/>
        </authorList>
    </citation>
    <scope>NUCLEOTIDE SEQUENCE [LARGE SCALE GENOMIC DNA]</scope>
    <source>
        <strain evidence="3 7">DK-B-USS-215</strain>
    </source>
</reference>
<dbReference type="Proteomes" id="UP000035346">
    <property type="component" value="Unassembled WGS sequence"/>
</dbReference>
<dbReference type="Proteomes" id="UP000268870">
    <property type="component" value="Chromosome"/>
</dbReference>
<dbReference type="InterPro" id="IPR029058">
    <property type="entry name" value="AB_hydrolase_fold"/>
</dbReference>
<dbReference type="AlphaFoldDB" id="A0A0H1E003"/>
<feature type="transmembrane region" description="Helical" evidence="1">
    <location>
        <begin position="7"/>
        <end position="29"/>
    </location>
</feature>
<accession>A0A0H1E003</accession>
<dbReference type="EMBL" id="LR134265">
    <property type="protein sequence ID" value="VED65828.1"/>
    <property type="molecule type" value="Genomic_DNA"/>
</dbReference>
<evidence type="ECO:0000313" key="3">
    <source>
        <dbReference type="EMBL" id="KLL39506.1"/>
    </source>
</evidence>
<protein>
    <submittedName>
        <fullName evidence="4">Carboxymethylenebutenolidase-related protein</fullName>
    </submittedName>
    <submittedName>
        <fullName evidence="3">Thioesterase</fullName>
    </submittedName>
</protein>
<sequence>MNIKRHSIFLWLTTSILAILMAVGMTIYFNTYQASPLARRIAKTATNHKNYLLFRSKGKVKANIIFYQGALVEEEAYSQLARDLADKGYNTYILKTPLNLPVLSPYKAKTIINQNHLTNVYLAGHSLGGVVASQNAKVAPVRGLILLASYPSSKSDLSHKKLRVLSITASNDHILNWEKYEEAKKRLPNSSTFRTIVGGNHSRFGNYGHQKGDGKATLSHKSSEKQLATFISNFIH</sequence>
<evidence type="ECO:0000313" key="7">
    <source>
        <dbReference type="Proteomes" id="UP000035346"/>
    </source>
</evidence>
<evidence type="ECO:0000313" key="5">
    <source>
        <dbReference type="EMBL" id="SUN29794.1"/>
    </source>
</evidence>
<evidence type="ECO:0000313" key="6">
    <source>
        <dbReference type="EMBL" id="VED65828.1"/>
    </source>
</evidence>
<gene>
    <name evidence="6" type="ORF">NCTC8184_01890</name>
    <name evidence="4" type="ORF">NCTC8185_00329</name>
    <name evidence="5" type="ORF">NCTC9828_02031</name>
    <name evidence="3" type="ORF">WA04_04700</name>
</gene>
<evidence type="ECO:0000313" key="9">
    <source>
        <dbReference type="Proteomes" id="UP000255140"/>
    </source>
</evidence>
<dbReference type="Gene3D" id="3.40.50.1820">
    <property type="entry name" value="alpha/beta hydrolase"/>
    <property type="match status" value="1"/>
</dbReference>
<dbReference type="RefSeq" id="WP_001022577.1">
    <property type="nucleotide sequence ID" value="NZ_CAACXY010000005.1"/>
</dbReference>
<dbReference type="EMBL" id="UHEQ01000004">
    <property type="protein sequence ID" value="SUN13175.1"/>
    <property type="molecule type" value="Genomic_DNA"/>
</dbReference>
<evidence type="ECO:0000313" key="8">
    <source>
        <dbReference type="Proteomes" id="UP000254076"/>
    </source>
</evidence>
<organism evidence="4 8">
    <name type="scientific">Streptococcus agalactiae</name>
    <dbReference type="NCBI Taxonomy" id="1311"/>
    <lineage>
        <taxon>Bacteria</taxon>
        <taxon>Bacillati</taxon>
        <taxon>Bacillota</taxon>
        <taxon>Bacilli</taxon>
        <taxon>Lactobacillales</taxon>
        <taxon>Streptococcaceae</taxon>
        <taxon>Streptococcus</taxon>
    </lineage>
</organism>